<reference evidence="2" key="1">
    <citation type="submission" date="2020-05" db="EMBL/GenBank/DDBJ databases">
        <authorList>
            <person name="Chiriac C."/>
            <person name="Salcher M."/>
            <person name="Ghai R."/>
            <person name="Kavagutti S V."/>
        </authorList>
    </citation>
    <scope>NUCLEOTIDE SEQUENCE</scope>
</reference>
<dbReference type="EMBL" id="CAEZTS010000177">
    <property type="protein sequence ID" value="CAB4590876.1"/>
    <property type="molecule type" value="Genomic_DNA"/>
</dbReference>
<gene>
    <name evidence="2" type="ORF">UFOPK1722_01632</name>
</gene>
<protein>
    <submittedName>
        <fullName evidence="2">Unannotated protein</fullName>
    </submittedName>
</protein>
<evidence type="ECO:0000313" key="2">
    <source>
        <dbReference type="EMBL" id="CAB4590876.1"/>
    </source>
</evidence>
<dbReference type="AlphaFoldDB" id="A0A6J6FP78"/>
<organism evidence="2">
    <name type="scientific">freshwater metagenome</name>
    <dbReference type="NCBI Taxonomy" id="449393"/>
    <lineage>
        <taxon>unclassified sequences</taxon>
        <taxon>metagenomes</taxon>
        <taxon>ecological metagenomes</taxon>
    </lineage>
</organism>
<name>A0A6J6FP78_9ZZZZ</name>
<evidence type="ECO:0000256" key="1">
    <source>
        <dbReference type="SAM" id="MobiDB-lite"/>
    </source>
</evidence>
<feature type="region of interest" description="Disordered" evidence="1">
    <location>
        <begin position="77"/>
        <end position="99"/>
    </location>
</feature>
<accession>A0A6J6FP78</accession>
<proteinExistence type="predicted"/>
<sequence>MGEAMCTKGNGMNSVKPPVRFCRSRVRTMWRAQWVGFSMLPNMMVMFECSPTSWATRWHSSHSSVFTLSGHNTARASSSRISAAVPGSDARPASFMRVR</sequence>